<evidence type="ECO:0000256" key="7">
    <source>
        <dbReference type="PIRNR" id="PIRNR010607"/>
    </source>
</evidence>
<dbReference type="EMBL" id="FOSJ01000044">
    <property type="protein sequence ID" value="SFK51776.1"/>
    <property type="molecule type" value="Genomic_DNA"/>
</dbReference>
<dbReference type="GO" id="GO:0006355">
    <property type="term" value="P:regulation of DNA-templated transcription"/>
    <property type="evidence" value="ECO:0007669"/>
    <property type="project" value="UniProtKB-UniRule"/>
</dbReference>
<keyword evidence="4 7" id="KW-0805">Transcription regulation</keyword>
<sequence>MSDIIESYLKKVLNQQEKVEIRRSEIAELFDCVPSQINYVINTRFTIQQGYLVESKRGGGGYIRIIKVQLLDDSDVLDTMIEIIGKSISERDAQSVVQRLYENDIISKREAKLMLVAVDKTMYTGERIIDNQIRANMLKSMIANLKYEEPR</sequence>
<evidence type="ECO:0000256" key="5">
    <source>
        <dbReference type="ARBA" id="ARBA00023125"/>
    </source>
</evidence>
<dbReference type="AlphaFoldDB" id="A0A1I4A7G2"/>
<dbReference type="InterPro" id="IPR008463">
    <property type="entry name" value="CtsR"/>
</dbReference>
<evidence type="ECO:0000256" key="2">
    <source>
        <dbReference type="ARBA" id="ARBA00014129"/>
    </source>
</evidence>
<evidence type="ECO:0000313" key="10">
    <source>
        <dbReference type="EMBL" id="SFK51776.1"/>
    </source>
</evidence>
<evidence type="ECO:0000256" key="1">
    <source>
        <dbReference type="ARBA" id="ARBA00010189"/>
    </source>
</evidence>
<gene>
    <name evidence="10" type="ORF">SAMN04488569_10444</name>
</gene>
<evidence type="ECO:0000259" key="9">
    <source>
        <dbReference type="Pfam" id="PF17727"/>
    </source>
</evidence>
<dbReference type="Proteomes" id="UP000199589">
    <property type="component" value="Unassembled WGS sequence"/>
</dbReference>
<accession>A0A1I4A7G2</accession>
<proteinExistence type="inferred from homology"/>
<keyword evidence="3 7" id="KW-0678">Repressor</keyword>
<keyword evidence="11" id="KW-1185">Reference proteome</keyword>
<dbReference type="Gene3D" id="1.10.1200.150">
    <property type="entry name" value="Transcriptional regulator CtsR, C-terminal domain"/>
    <property type="match status" value="1"/>
</dbReference>
<evidence type="ECO:0000259" key="8">
    <source>
        <dbReference type="Pfam" id="PF05848"/>
    </source>
</evidence>
<name>A0A1I4A7G2_9LACT</name>
<dbReference type="Pfam" id="PF05848">
    <property type="entry name" value="CtsR"/>
    <property type="match status" value="1"/>
</dbReference>
<organism evidence="10 11">
    <name type="scientific">Marinilactibacillus piezotolerans</name>
    <dbReference type="NCBI Taxonomy" id="258723"/>
    <lineage>
        <taxon>Bacteria</taxon>
        <taxon>Bacillati</taxon>
        <taxon>Bacillota</taxon>
        <taxon>Bacilli</taxon>
        <taxon>Lactobacillales</taxon>
        <taxon>Carnobacteriaceae</taxon>
        <taxon>Marinilactibacillus</taxon>
    </lineage>
</organism>
<keyword evidence="5 7" id="KW-0238">DNA-binding</keyword>
<feature type="domain" description="CtsR N-terminal HTH" evidence="8">
    <location>
        <begin position="1"/>
        <end position="69"/>
    </location>
</feature>
<comment type="similarity">
    <text evidence="1 7">Belongs to the CtsR family.</text>
</comment>
<evidence type="ECO:0000256" key="6">
    <source>
        <dbReference type="ARBA" id="ARBA00023163"/>
    </source>
</evidence>
<dbReference type="InterPro" id="IPR041908">
    <property type="entry name" value="CtsR_C_sf"/>
</dbReference>
<protein>
    <recommendedName>
        <fullName evidence="2 7">Transcriptional regulator CtsR</fullName>
    </recommendedName>
</protein>
<evidence type="ECO:0000256" key="3">
    <source>
        <dbReference type="ARBA" id="ARBA00022491"/>
    </source>
</evidence>
<reference evidence="11" key="1">
    <citation type="submission" date="2016-10" db="EMBL/GenBank/DDBJ databases">
        <authorList>
            <person name="Varghese N."/>
            <person name="Submissions S."/>
        </authorList>
    </citation>
    <scope>NUCLEOTIDE SEQUENCE [LARGE SCALE GENOMIC DNA]</scope>
    <source>
        <strain evidence="11">DSM 16108</strain>
    </source>
</reference>
<dbReference type="InterPro" id="IPR041473">
    <property type="entry name" value="CtsR_C"/>
</dbReference>
<dbReference type="GO" id="GO:0003677">
    <property type="term" value="F:DNA binding"/>
    <property type="evidence" value="ECO:0007669"/>
    <property type="project" value="UniProtKB-UniRule"/>
</dbReference>
<dbReference type="InterPro" id="IPR041902">
    <property type="entry name" value="CtsR_N_sf"/>
</dbReference>
<dbReference type="Gene3D" id="3.30.56.130">
    <property type="entry name" value="Transcriptional regulator CtsR, winged HTH domain"/>
    <property type="match status" value="1"/>
</dbReference>
<dbReference type="Pfam" id="PF17727">
    <property type="entry name" value="CtsR_C"/>
    <property type="match status" value="1"/>
</dbReference>
<keyword evidence="6 7" id="KW-0804">Transcription</keyword>
<dbReference type="PIRSF" id="PIRSF010607">
    <property type="entry name" value="Txn_repr_CtsR"/>
    <property type="match status" value="1"/>
</dbReference>
<evidence type="ECO:0000256" key="4">
    <source>
        <dbReference type="ARBA" id="ARBA00023015"/>
    </source>
</evidence>
<dbReference type="STRING" id="258723.GCA_900169305_01100"/>
<dbReference type="InterPro" id="IPR040465">
    <property type="entry name" value="CtsR_N"/>
</dbReference>
<evidence type="ECO:0000313" key="11">
    <source>
        <dbReference type="Proteomes" id="UP000199589"/>
    </source>
</evidence>
<feature type="domain" description="CtsR C-terminal dimerization" evidence="9">
    <location>
        <begin position="72"/>
        <end position="142"/>
    </location>
</feature>